<dbReference type="Proteomes" id="UP001152798">
    <property type="component" value="Chromosome 5"/>
</dbReference>
<keyword evidence="2" id="KW-1185">Reference proteome</keyword>
<proteinExistence type="predicted"/>
<organism evidence="1 2">
    <name type="scientific">Nezara viridula</name>
    <name type="common">Southern green stink bug</name>
    <name type="synonym">Cimex viridulus</name>
    <dbReference type="NCBI Taxonomy" id="85310"/>
    <lineage>
        <taxon>Eukaryota</taxon>
        <taxon>Metazoa</taxon>
        <taxon>Ecdysozoa</taxon>
        <taxon>Arthropoda</taxon>
        <taxon>Hexapoda</taxon>
        <taxon>Insecta</taxon>
        <taxon>Pterygota</taxon>
        <taxon>Neoptera</taxon>
        <taxon>Paraneoptera</taxon>
        <taxon>Hemiptera</taxon>
        <taxon>Heteroptera</taxon>
        <taxon>Panheteroptera</taxon>
        <taxon>Pentatomomorpha</taxon>
        <taxon>Pentatomoidea</taxon>
        <taxon>Pentatomidae</taxon>
        <taxon>Pentatominae</taxon>
        <taxon>Nezara</taxon>
    </lineage>
</organism>
<sequence>MRFCRKLLCQIRSQVLPNLSGSVVYYLLTMGKVKKSIRLVPHELTPQQSVKRFHSASWKIPLSGT</sequence>
<dbReference type="AlphaFoldDB" id="A0A9P0MPR2"/>
<protein>
    <submittedName>
        <fullName evidence="1">Uncharacterized protein</fullName>
    </submittedName>
</protein>
<gene>
    <name evidence="1" type="ORF">NEZAVI_LOCUS11485</name>
</gene>
<dbReference type="EMBL" id="OV725081">
    <property type="protein sequence ID" value="CAH1402728.1"/>
    <property type="molecule type" value="Genomic_DNA"/>
</dbReference>
<evidence type="ECO:0000313" key="1">
    <source>
        <dbReference type="EMBL" id="CAH1402728.1"/>
    </source>
</evidence>
<accession>A0A9P0MPR2</accession>
<evidence type="ECO:0000313" key="2">
    <source>
        <dbReference type="Proteomes" id="UP001152798"/>
    </source>
</evidence>
<name>A0A9P0MPR2_NEZVI</name>
<reference evidence="1" key="1">
    <citation type="submission" date="2022-01" db="EMBL/GenBank/DDBJ databases">
        <authorList>
            <person name="King R."/>
        </authorList>
    </citation>
    <scope>NUCLEOTIDE SEQUENCE</scope>
</reference>